<feature type="transmembrane region" description="Helical" evidence="1">
    <location>
        <begin position="573"/>
        <end position="594"/>
    </location>
</feature>
<name>A0A7J7KP29_BUGNE</name>
<evidence type="ECO:0000256" key="2">
    <source>
        <dbReference type="SAM" id="SignalP"/>
    </source>
</evidence>
<dbReference type="Proteomes" id="UP000593567">
    <property type="component" value="Unassembled WGS sequence"/>
</dbReference>
<evidence type="ECO:0000313" key="4">
    <source>
        <dbReference type="Proteomes" id="UP000593567"/>
    </source>
</evidence>
<keyword evidence="2" id="KW-0732">Signal</keyword>
<reference evidence="3" key="1">
    <citation type="submission" date="2020-06" db="EMBL/GenBank/DDBJ databases">
        <title>Draft genome of Bugula neritina, a colonial animal packing powerful symbionts and potential medicines.</title>
        <authorList>
            <person name="Rayko M."/>
        </authorList>
    </citation>
    <scope>NUCLEOTIDE SEQUENCE [LARGE SCALE GENOMIC DNA]</scope>
    <source>
        <strain evidence="3">Kwan_BN1</strain>
    </source>
</reference>
<dbReference type="EMBL" id="VXIV02000200">
    <property type="protein sequence ID" value="KAF6039934.1"/>
    <property type="molecule type" value="Genomic_DNA"/>
</dbReference>
<evidence type="ECO:0000313" key="3">
    <source>
        <dbReference type="EMBL" id="KAF6039934.1"/>
    </source>
</evidence>
<dbReference type="AlphaFoldDB" id="A0A7J7KP29"/>
<keyword evidence="4" id="KW-1185">Reference proteome</keyword>
<dbReference type="OrthoDB" id="6084143at2759"/>
<feature type="chain" id="PRO_5029777414" evidence="2">
    <location>
        <begin position="27"/>
        <end position="823"/>
    </location>
</feature>
<gene>
    <name evidence="3" type="ORF">EB796_001786</name>
</gene>
<comment type="caution">
    <text evidence="3">The sequence shown here is derived from an EMBL/GenBank/DDBJ whole genome shotgun (WGS) entry which is preliminary data.</text>
</comment>
<keyword evidence="1" id="KW-0812">Transmembrane</keyword>
<accession>A0A7J7KP29</accession>
<keyword evidence="1" id="KW-0472">Membrane</keyword>
<protein>
    <submittedName>
        <fullName evidence="3">DOME</fullName>
    </submittedName>
</protein>
<evidence type="ECO:0000256" key="1">
    <source>
        <dbReference type="SAM" id="Phobius"/>
    </source>
</evidence>
<proteinExistence type="predicted"/>
<feature type="signal peptide" evidence="2">
    <location>
        <begin position="1"/>
        <end position="26"/>
    </location>
</feature>
<sequence length="823" mass="93071">MDTAARGGGYMNYLLFLSFLIFSASSTDPGLQILDHSCVSRLKSGHYNYKCLFYTNLSSQLHRVSWKISFKVELVHCKSCLEKSPVRECEKLHVLPSAKDRKFDVLECELTTNYLYMYAFYYWNVTAGYRQQTANYRQQTDSTNVTTSRSPSVVVLEQPEVLNTSVTVDSLSLQVQLNQHETDSTGEGHEGYVEYDAMENGVRYRVSTHATHGLAQPEVRVYTNKGPRNWIHITDLEPFTTYDISVTNQLNNTVNTDIWSQSTNLTLSTRAPPSLPSFSIRRDTRCQYGRQAQLYWKHLGAINTTSVEFYQVHIGNGTAQQSTPNELPEESRSVELCISNSSEEVTVTPFKMDNATLPVYKYYIPSAEDVLELRECDISVDYLKSSNEMSVSWSLHTRSYNYTVFWCNTNFGDQCVEQVEWRSVESADNKVKFKSGGNFLRYKFGVSLNDGMMRSSGIIWHNCINHLDRDLSTPTIHVSLFDLEATVTIKDSCVKNTRRAEYYSVLSCVYDVKRELCVSAEHKTTLQPCHMHTTIQLARYAQNYAFWVVSHAGNMTAKSKVIIENINGKGRSWLGLLFIIPAAVTMVLIILYIAKCLRQRRMVKRLRTPMLVQPTDLLMQNMDMSEDNSKFHEYDEFDPLNGEIVFTEFSLKRGDESKHNVEDTGSQCNDLDSYAPAASSESYLPLYSDKVKVELADGNDCNHSMSSIDSYFKCVAVESTDVSCEKLNHLPNVALDHQLSLENAATGVPSTPMGAIIDLDKFLYSGGDNSKEIIAMCLNNESPEIFESGKGVESTFSVHNSSDYRDSGYLDAQHSVTSVLTIT</sequence>
<organism evidence="3 4">
    <name type="scientific">Bugula neritina</name>
    <name type="common">Brown bryozoan</name>
    <name type="synonym">Sertularia neritina</name>
    <dbReference type="NCBI Taxonomy" id="10212"/>
    <lineage>
        <taxon>Eukaryota</taxon>
        <taxon>Metazoa</taxon>
        <taxon>Spiralia</taxon>
        <taxon>Lophotrochozoa</taxon>
        <taxon>Bryozoa</taxon>
        <taxon>Gymnolaemata</taxon>
        <taxon>Cheilostomatida</taxon>
        <taxon>Flustrina</taxon>
        <taxon>Buguloidea</taxon>
        <taxon>Bugulidae</taxon>
        <taxon>Bugula</taxon>
    </lineage>
</organism>
<keyword evidence="1" id="KW-1133">Transmembrane helix</keyword>